<dbReference type="AlphaFoldDB" id="A0A9X2H7H2"/>
<name>A0A9X2H7H2_9MICO</name>
<evidence type="ECO:0000259" key="4">
    <source>
        <dbReference type="Pfam" id="PF00294"/>
    </source>
</evidence>
<gene>
    <name evidence="5" type="ORF">BJ978_001520</name>
</gene>
<comment type="similarity">
    <text evidence="1">Belongs to the carbohydrate kinase PfkB family.</text>
</comment>
<dbReference type="PROSITE" id="PS00584">
    <property type="entry name" value="PFKB_KINASES_2"/>
    <property type="match status" value="1"/>
</dbReference>
<dbReference type="InterPro" id="IPR002173">
    <property type="entry name" value="Carboh/pur_kinase_PfkB_CS"/>
</dbReference>
<dbReference type="OrthoDB" id="9808601at2"/>
<dbReference type="Gene3D" id="3.40.1190.20">
    <property type="match status" value="1"/>
</dbReference>
<dbReference type="RefSeq" id="WP_156999234.1">
    <property type="nucleotide sequence ID" value="NZ_BAAANU010000046.1"/>
</dbReference>
<dbReference type="EMBL" id="JAMZDY010000001">
    <property type="protein sequence ID" value="MCP2370844.1"/>
    <property type="molecule type" value="Genomic_DNA"/>
</dbReference>
<dbReference type="Pfam" id="PF00294">
    <property type="entry name" value="PfkB"/>
    <property type="match status" value="1"/>
</dbReference>
<protein>
    <submittedName>
        <fullName evidence="5">Fructoselysine 6-kinase</fullName>
        <ecNumber evidence="5">2.7.1.-</ecNumber>
    </submittedName>
</protein>
<comment type="caution">
    <text evidence="5">The sequence shown here is derived from an EMBL/GenBank/DDBJ whole genome shotgun (WGS) entry which is preliminary data.</text>
</comment>
<keyword evidence="6" id="KW-1185">Reference proteome</keyword>
<accession>A0A9X2H7H2</accession>
<keyword evidence="3" id="KW-0418">Kinase</keyword>
<proteinExistence type="inferred from homology"/>
<reference evidence="5" key="1">
    <citation type="submission" date="2022-06" db="EMBL/GenBank/DDBJ databases">
        <title>Sequencing the genomes of 1000 actinobacteria strains.</title>
        <authorList>
            <person name="Klenk H.-P."/>
        </authorList>
    </citation>
    <scope>NUCLEOTIDE SEQUENCE</scope>
    <source>
        <strain evidence="5">DSM 22016</strain>
    </source>
</reference>
<dbReference type="Proteomes" id="UP001139722">
    <property type="component" value="Unassembled WGS sequence"/>
</dbReference>
<organism evidence="5 6">
    <name type="scientific">Agromyces terreus</name>
    <dbReference type="NCBI Taxonomy" id="424795"/>
    <lineage>
        <taxon>Bacteria</taxon>
        <taxon>Bacillati</taxon>
        <taxon>Actinomycetota</taxon>
        <taxon>Actinomycetes</taxon>
        <taxon>Micrococcales</taxon>
        <taxon>Microbacteriaceae</taxon>
        <taxon>Agromyces</taxon>
    </lineage>
</organism>
<evidence type="ECO:0000313" key="5">
    <source>
        <dbReference type="EMBL" id="MCP2370844.1"/>
    </source>
</evidence>
<evidence type="ECO:0000313" key="6">
    <source>
        <dbReference type="Proteomes" id="UP001139722"/>
    </source>
</evidence>
<evidence type="ECO:0000256" key="1">
    <source>
        <dbReference type="ARBA" id="ARBA00010688"/>
    </source>
</evidence>
<keyword evidence="2 5" id="KW-0808">Transferase</keyword>
<dbReference type="PANTHER" id="PTHR43320">
    <property type="entry name" value="SUGAR KINASE"/>
    <property type="match status" value="1"/>
</dbReference>
<evidence type="ECO:0000256" key="3">
    <source>
        <dbReference type="ARBA" id="ARBA00022777"/>
    </source>
</evidence>
<dbReference type="InterPro" id="IPR052700">
    <property type="entry name" value="Carb_kinase_PfkB-like"/>
</dbReference>
<feature type="domain" description="Carbohydrate kinase PfkB" evidence="4">
    <location>
        <begin position="20"/>
        <end position="269"/>
    </location>
</feature>
<dbReference type="InterPro" id="IPR011611">
    <property type="entry name" value="PfkB_dom"/>
</dbReference>
<dbReference type="InterPro" id="IPR029056">
    <property type="entry name" value="Ribokinase-like"/>
</dbReference>
<dbReference type="SUPFAM" id="SSF53613">
    <property type="entry name" value="Ribokinase-like"/>
    <property type="match status" value="1"/>
</dbReference>
<evidence type="ECO:0000256" key="2">
    <source>
        <dbReference type="ARBA" id="ARBA00022679"/>
    </source>
</evidence>
<dbReference type="EC" id="2.7.1.-" evidence="5"/>
<dbReference type="GO" id="GO:0016301">
    <property type="term" value="F:kinase activity"/>
    <property type="evidence" value="ECO:0007669"/>
    <property type="project" value="UniProtKB-KW"/>
</dbReference>
<sequence length="277" mass="28205">MPRTAAVVGDNTIDEYLGAEPGRFVGGNALNVGAQLVDAGVPTAYLGAIGTDAAGRVIAEGIRRAGLDPLHLVTRPGTTAMTRIDVQPDGERVFVSEEFGVTADYAPDADAIAAIDGVNWVHLGMLGDAGAVREAMHGAWNDARGHVDGFVRPIISQDCAVSTGYAGLDVAFGSVGAGPVSEAMGVAEEAMLAGASLAVVTRGAVGALAFDGSRWWSQAAAPARVVDTTGAGDAFIAGFIAARLRNRPVAEALSAAAERAARTCEHRGGWPAARTEA</sequence>